<sequence length="72" mass="8163">MTDSAADLPVELLQAYDIDLIPLRVYDEAETEYLDGVTLESVTLLQKMREGAVYRTSLPSLETFQEKFVSYA</sequence>
<accession>A0A9X8ZZ43</accession>
<name>A0A9X8ZZ43_BACCE</name>
<dbReference type="PROSITE" id="PS51482">
    <property type="entry name" value="DEGV"/>
    <property type="match status" value="1"/>
</dbReference>
<gene>
    <name evidence="1" type="ORF">FC695_45765</name>
</gene>
<protein>
    <submittedName>
        <fullName evidence="1">DegV family protein</fullName>
    </submittedName>
</protein>
<reference evidence="1 2" key="1">
    <citation type="journal article" date="2019" name="Environ. Microbiol.">
        <title>An active ?-lactamase is a part of an orchestrated cell wall stress resistance network of Bacillus subtilis and related rhizosphere species.</title>
        <authorList>
            <person name="Bucher T."/>
            <person name="Keren-Paz A."/>
            <person name="Hausser J."/>
            <person name="Olender T."/>
            <person name="Cytryn E."/>
            <person name="Kolodkin-Gal I."/>
        </authorList>
    </citation>
    <scope>NUCLEOTIDE SEQUENCE [LARGE SCALE GENOMIC DNA]</scope>
    <source>
        <strain evidence="1 2">I32</strain>
    </source>
</reference>
<evidence type="ECO:0000313" key="1">
    <source>
        <dbReference type="EMBL" id="TKI78611.1"/>
    </source>
</evidence>
<dbReference type="Pfam" id="PF02645">
    <property type="entry name" value="DegV"/>
    <property type="match status" value="1"/>
</dbReference>
<dbReference type="Gene3D" id="3.40.50.10170">
    <property type="match status" value="1"/>
</dbReference>
<dbReference type="Proteomes" id="UP000308444">
    <property type="component" value="Unassembled WGS sequence"/>
</dbReference>
<dbReference type="AlphaFoldDB" id="A0A9X8ZZ43"/>
<comment type="caution">
    <text evidence="1">The sequence shown here is derived from an EMBL/GenBank/DDBJ whole genome shotgun (WGS) entry which is preliminary data.</text>
</comment>
<evidence type="ECO:0000313" key="2">
    <source>
        <dbReference type="Proteomes" id="UP000308444"/>
    </source>
</evidence>
<dbReference type="EMBL" id="SZOH01005663">
    <property type="protein sequence ID" value="TKI78611.1"/>
    <property type="molecule type" value="Genomic_DNA"/>
</dbReference>
<proteinExistence type="predicted"/>
<dbReference type="InterPro" id="IPR003797">
    <property type="entry name" value="DegV"/>
</dbReference>
<feature type="non-terminal residue" evidence="1">
    <location>
        <position position="72"/>
    </location>
</feature>
<organism evidence="1 2">
    <name type="scientific">Bacillus cereus</name>
    <dbReference type="NCBI Taxonomy" id="1396"/>
    <lineage>
        <taxon>Bacteria</taxon>
        <taxon>Bacillati</taxon>
        <taxon>Bacillota</taxon>
        <taxon>Bacilli</taxon>
        <taxon>Bacillales</taxon>
        <taxon>Bacillaceae</taxon>
        <taxon>Bacillus</taxon>
        <taxon>Bacillus cereus group</taxon>
    </lineage>
</organism>
<dbReference type="SUPFAM" id="SSF82549">
    <property type="entry name" value="DAK1/DegV-like"/>
    <property type="match status" value="1"/>
</dbReference>